<sequence>MSEFVAQIRGRAAEALSWLQEAQNSGDEYLVNVSLDQIESIARVAADHSITLEGVAESLSAYGLSVPQGRAGEATA</sequence>
<protein>
    <submittedName>
        <fullName evidence="1">Uncharacterized protein</fullName>
    </submittedName>
</protein>
<accession>A0A9X1NFT0</accession>
<comment type="caution">
    <text evidence="1">The sequence shown here is derived from an EMBL/GenBank/DDBJ whole genome shotgun (WGS) entry which is preliminary data.</text>
</comment>
<evidence type="ECO:0000313" key="2">
    <source>
        <dbReference type="Proteomes" id="UP001138997"/>
    </source>
</evidence>
<dbReference type="AlphaFoldDB" id="A0A9X1NFT0"/>
<dbReference type="RefSeq" id="WP_231446498.1">
    <property type="nucleotide sequence ID" value="NZ_JAJOMB010000015.1"/>
</dbReference>
<dbReference type="Proteomes" id="UP001138997">
    <property type="component" value="Unassembled WGS sequence"/>
</dbReference>
<proteinExistence type="predicted"/>
<name>A0A9X1NFT0_9ACTN</name>
<keyword evidence="2" id="KW-1185">Reference proteome</keyword>
<organism evidence="1 2">
    <name type="scientific">Kineosporia babensis</name>
    <dbReference type="NCBI Taxonomy" id="499548"/>
    <lineage>
        <taxon>Bacteria</taxon>
        <taxon>Bacillati</taxon>
        <taxon>Actinomycetota</taxon>
        <taxon>Actinomycetes</taxon>
        <taxon>Kineosporiales</taxon>
        <taxon>Kineosporiaceae</taxon>
        <taxon>Kineosporia</taxon>
    </lineage>
</organism>
<evidence type="ECO:0000313" key="1">
    <source>
        <dbReference type="EMBL" id="MCD5314197.1"/>
    </source>
</evidence>
<reference evidence="1" key="1">
    <citation type="submission" date="2021-11" db="EMBL/GenBank/DDBJ databases">
        <title>Streptomyces corallinus and Kineosporia corallina sp. nov., two new coral-derived marine actinobacteria.</title>
        <authorList>
            <person name="Buangrab K."/>
            <person name="Sutthacheep M."/>
            <person name="Yeemin T."/>
            <person name="Harunari E."/>
            <person name="Igarashi Y."/>
            <person name="Sripreechasak P."/>
            <person name="Kanchanasin P."/>
            <person name="Tanasupawat S."/>
            <person name="Phongsopitanun W."/>
        </authorList>
    </citation>
    <scope>NUCLEOTIDE SEQUENCE</scope>
    <source>
        <strain evidence="1">JCM 31032</strain>
    </source>
</reference>
<gene>
    <name evidence="1" type="ORF">LR394_25125</name>
</gene>
<dbReference type="EMBL" id="JAJOMB010000015">
    <property type="protein sequence ID" value="MCD5314197.1"/>
    <property type="molecule type" value="Genomic_DNA"/>
</dbReference>